<comment type="cofactor">
    <cofactor evidence="1">
        <name>Zn(2+)</name>
        <dbReference type="ChEBI" id="CHEBI:29105"/>
    </cofactor>
</comment>
<evidence type="ECO:0000313" key="6">
    <source>
        <dbReference type="EMBL" id="BAT72461.1"/>
    </source>
</evidence>
<accession>A0A0S3QVV1</accession>
<dbReference type="GO" id="GO:0006508">
    <property type="term" value="P:proteolysis"/>
    <property type="evidence" value="ECO:0007669"/>
    <property type="project" value="InterPro"/>
</dbReference>
<reference evidence="7" key="1">
    <citation type="journal article" date="2018" name="Science">
        <title>A primordial and reversible TCA cycle in a facultatively chemolithoautotrophic thermophile.</title>
        <authorList>
            <person name="Nunoura T."/>
            <person name="Chikaraishi Y."/>
            <person name="Izaki R."/>
            <person name="Suwa T."/>
            <person name="Sato T."/>
            <person name="Harada T."/>
            <person name="Mori K."/>
            <person name="Kato Y."/>
            <person name="Miyazaki M."/>
            <person name="Shimamura S."/>
            <person name="Yanagawa K."/>
            <person name="Shuto A."/>
            <person name="Ohkouchi N."/>
            <person name="Fujita N."/>
            <person name="Takaki Y."/>
            <person name="Atomi H."/>
            <person name="Takai K."/>
        </authorList>
    </citation>
    <scope>NUCLEOTIDE SEQUENCE [LARGE SCALE GENOMIC DNA]</scope>
    <source>
        <strain evidence="7">DSM 17441 / JCM 13301 / NBRC 103674 / ABI70S6</strain>
    </source>
</reference>
<dbReference type="InterPro" id="IPR007863">
    <property type="entry name" value="Peptidase_M16_C"/>
</dbReference>
<dbReference type="AlphaFoldDB" id="A0A0S3QVV1"/>
<sequence length="433" mass="49748">MLFAITSVAGGKTLGIEAKEKVLKNGLKVIVVEDHSTPTVTFQVWYKVGSYYEQFGKTGISHLLEHMMFKGTKKYPTGEFSKIVSRNGGQENAFTSRDYTAYFENWASDRLEISMDLESDRMVNLQFDQEEFEREKSVVMEERRLRTEDDPTSLLVEEVYAAAYKAHPYHWPVIGWMKDIESITLEDLKKHYKTFYAPNNAVIVVVGDADADKVFSLVEKYFGDIPPRKDIPKFGYEEPPQEGERRVVVKSPEARLPFIFGGFHVPNIGSGEEYTLKVLAVILGGGRSSRIYKKLVFETQKALYAGAYYSSKTKDPGLFCFYAAVEPGEKPEEVEKLLWEEIENLKNKGIDHRELEKAKNQVESDFIYGLDSNFYRAMNIGILESIGRDWRYLNTFVDNVRKVTAEDVLRVARKYLVRDNLTIGYLLPEERKE</sequence>
<dbReference type="Proteomes" id="UP000063234">
    <property type="component" value="Chromosome"/>
</dbReference>
<proteinExistence type="inferred from homology"/>
<dbReference type="GO" id="GO:0004222">
    <property type="term" value="F:metalloendopeptidase activity"/>
    <property type="evidence" value="ECO:0007669"/>
    <property type="project" value="InterPro"/>
</dbReference>
<feature type="domain" description="Peptidase M16 N-terminal" evidence="4">
    <location>
        <begin position="29"/>
        <end position="173"/>
    </location>
</feature>
<keyword evidence="7" id="KW-1185">Reference proteome</keyword>
<evidence type="ECO:0000256" key="1">
    <source>
        <dbReference type="ARBA" id="ARBA00001947"/>
    </source>
</evidence>
<dbReference type="InterPro" id="IPR001431">
    <property type="entry name" value="Pept_M16_Zn_BS"/>
</dbReference>
<dbReference type="GO" id="GO:0046872">
    <property type="term" value="F:metal ion binding"/>
    <property type="evidence" value="ECO:0007669"/>
    <property type="project" value="InterPro"/>
</dbReference>
<dbReference type="InterPro" id="IPR050361">
    <property type="entry name" value="MPP/UQCRC_Complex"/>
</dbReference>
<name>A0A0S3QVV1_THET7</name>
<evidence type="ECO:0000313" key="7">
    <source>
        <dbReference type="Proteomes" id="UP000063234"/>
    </source>
</evidence>
<evidence type="ECO:0000256" key="2">
    <source>
        <dbReference type="ARBA" id="ARBA00007261"/>
    </source>
</evidence>
<dbReference type="InterPro" id="IPR011249">
    <property type="entry name" value="Metalloenz_LuxS/M16"/>
</dbReference>
<dbReference type="PANTHER" id="PTHR11851">
    <property type="entry name" value="METALLOPROTEASE"/>
    <property type="match status" value="1"/>
</dbReference>
<dbReference type="Pfam" id="PF05193">
    <property type="entry name" value="Peptidase_M16_C"/>
    <property type="match status" value="1"/>
</dbReference>
<dbReference type="SUPFAM" id="SSF63411">
    <property type="entry name" value="LuxS/MPP-like metallohydrolase"/>
    <property type="match status" value="2"/>
</dbReference>
<gene>
    <name evidence="6" type="ORF">TST_1677</name>
</gene>
<dbReference type="KEGG" id="ttk:TST_1677"/>
<organism evidence="6 7">
    <name type="scientific">Thermosulfidibacter takaii (strain DSM 17441 / JCM 13301 / NBRC 103674 / ABI70S6)</name>
    <dbReference type="NCBI Taxonomy" id="1298851"/>
    <lineage>
        <taxon>Bacteria</taxon>
        <taxon>Pseudomonadati</taxon>
        <taxon>Thermosulfidibacterota</taxon>
        <taxon>Thermosulfidibacteria</taxon>
        <taxon>Thermosulfidibacterales</taxon>
        <taxon>Thermosulfidibacteraceae</taxon>
    </lineage>
</organism>
<comment type="similarity">
    <text evidence="2 3">Belongs to the peptidase M16 family.</text>
</comment>
<dbReference type="Gene3D" id="3.30.830.10">
    <property type="entry name" value="Metalloenzyme, LuxS/M16 peptidase-like"/>
    <property type="match status" value="2"/>
</dbReference>
<dbReference type="PROSITE" id="PS00143">
    <property type="entry name" value="INSULINASE"/>
    <property type="match status" value="1"/>
</dbReference>
<evidence type="ECO:0000256" key="3">
    <source>
        <dbReference type="RuleBase" id="RU004447"/>
    </source>
</evidence>
<dbReference type="Pfam" id="PF00675">
    <property type="entry name" value="Peptidase_M16"/>
    <property type="match status" value="1"/>
</dbReference>
<dbReference type="PATRIC" id="fig|1298851.3.peg.1756"/>
<dbReference type="PANTHER" id="PTHR11851:SF49">
    <property type="entry name" value="MITOCHONDRIAL-PROCESSING PEPTIDASE SUBUNIT ALPHA"/>
    <property type="match status" value="1"/>
</dbReference>
<dbReference type="EMBL" id="AP013035">
    <property type="protein sequence ID" value="BAT72461.1"/>
    <property type="molecule type" value="Genomic_DNA"/>
</dbReference>
<protein>
    <submittedName>
        <fullName evidence="6">Peptidase M16</fullName>
    </submittedName>
</protein>
<evidence type="ECO:0000259" key="4">
    <source>
        <dbReference type="Pfam" id="PF00675"/>
    </source>
</evidence>
<dbReference type="InterPro" id="IPR011765">
    <property type="entry name" value="Pept_M16_N"/>
</dbReference>
<evidence type="ECO:0000259" key="5">
    <source>
        <dbReference type="Pfam" id="PF05193"/>
    </source>
</evidence>
<feature type="domain" description="Peptidase M16 C-terminal" evidence="5">
    <location>
        <begin position="182"/>
        <end position="361"/>
    </location>
</feature>
<dbReference type="STRING" id="1298851.TST_1677"/>